<dbReference type="InterPro" id="IPR002156">
    <property type="entry name" value="RNaseH_domain"/>
</dbReference>
<feature type="domain" description="RNase H type-1" evidence="1">
    <location>
        <begin position="251"/>
        <end position="344"/>
    </location>
</feature>
<organism evidence="2">
    <name type="scientific">Fagus sylvatica</name>
    <name type="common">Beechnut</name>
    <dbReference type="NCBI Taxonomy" id="28930"/>
    <lineage>
        <taxon>Eukaryota</taxon>
        <taxon>Viridiplantae</taxon>
        <taxon>Streptophyta</taxon>
        <taxon>Embryophyta</taxon>
        <taxon>Tracheophyta</taxon>
        <taxon>Spermatophyta</taxon>
        <taxon>Magnoliopsida</taxon>
        <taxon>eudicotyledons</taxon>
        <taxon>Gunneridae</taxon>
        <taxon>Pentapetalae</taxon>
        <taxon>rosids</taxon>
        <taxon>fabids</taxon>
        <taxon>Fagales</taxon>
        <taxon>Fagaceae</taxon>
        <taxon>Fagus</taxon>
    </lineage>
</organism>
<accession>A0A2N9IPL2</accession>
<sequence length="345" mass="38883">MGFRELSLFNMALLARQGWRLVQFSDSLVSRVLKAKYYPHQSFLEASIKGNASYIFHSICEEKEVLLAGMVWRVGTGANIRIWKDCWLQGAPSATVLSPSRLLDVNATVGTLILQDSMQWNVELIDQIFLPWEAEICLYQLGQSKFSRMGFGLQKSNRRKNRRPATMCYDHVNLPKKYGMLWRARNELLWEGLPSNVEDICCRAAAVAMEYLENGIGDGDTFQQKQVDRQLNLWSPPVNGSYKVSIACHVQSGSLRTGVGILIRDHSKFVVVASGFVSQGYSESLISYSLAVFHALQLAYETGFRHSLVLEVPCRELVNLLQRGAFCLAQVGVLLDDIGAWMPFF</sequence>
<dbReference type="PANTHER" id="PTHR47074">
    <property type="entry name" value="BNAC02G40300D PROTEIN"/>
    <property type="match status" value="1"/>
</dbReference>
<evidence type="ECO:0000259" key="1">
    <source>
        <dbReference type="Pfam" id="PF13456"/>
    </source>
</evidence>
<protein>
    <recommendedName>
        <fullName evidence="1">RNase H type-1 domain-containing protein</fullName>
    </recommendedName>
</protein>
<dbReference type="AlphaFoldDB" id="A0A2N9IPL2"/>
<dbReference type="GO" id="GO:0003676">
    <property type="term" value="F:nucleic acid binding"/>
    <property type="evidence" value="ECO:0007669"/>
    <property type="project" value="InterPro"/>
</dbReference>
<evidence type="ECO:0000313" key="2">
    <source>
        <dbReference type="EMBL" id="SPD27476.1"/>
    </source>
</evidence>
<proteinExistence type="predicted"/>
<gene>
    <name evidence="2" type="ORF">FSB_LOCUS55358</name>
</gene>
<dbReference type="EMBL" id="OIVN01006193">
    <property type="protein sequence ID" value="SPD27476.1"/>
    <property type="molecule type" value="Genomic_DNA"/>
</dbReference>
<name>A0A2N9IPL2_FAGSY</name>
<dbReference type="Pfam" id="PF13456">
    <property type="entry name" value="RVT_3"/>
    <property type="match status" value="1"/>
</dbReference>
<dbReference type="InterPro" id="IPR052929">
    <property type="entry name" value="RNase_H-like_EbsB-rel"/>
</dbReference>
<dbReference type="PANTHER" id="PTHR47074:SF11">
    <property type="entry name" value="REVERSE TRANSCRIPTASE-LIKE PROTEIN"/>
    <property type="match status" value="1"/>
</dbReference>
<reference evidence="2" key="1">
    <citation type="submission" date="2018-02" db="EMBL/GenBank/DDBJ databases">
        <authorList>
            <person name="Cohen D.B."/>
            <person name="Kent A.D."/>
        </authorList>
    </citation>
    <scope>NUCLEOTIDE SEQUENCE</scope>
</reference>
<dbReference type="GO" id="GO:0004523">
    <property type="term" value="F:RNA-DNA hybrid ribonuclease activity"/>
    <property type="evidence" value="ECO:0007669"/>
    <property type="project" value="InterPro"/>
</dbReference>